<comment type="function">
    <text evidence="3">Catalyzes the acetylation of dTDP-fucosamine (dTDP-4-amino-4,6-dideoxy-D-galactose) to dTDP-Fuc4NAc, which is utilized in the biosynthesis of the enterobacterial common antigen (ECA).</text>
</comment>
<dbReference type="AlphaFoldDB" id="A0A8K0XW70"/>
<comment type="pathway">
    <text evidence="3">Bacterial outer membrane biogenesis; enterobacterial common antigen biosynthesis.</text>
</comment>
<keyword evidence="6" id="KW-1185">Reference proteome</keyword>
<sequence length="231" mass="25493">MAVKPQPLDALRASVEPLVWESEFFGLASAIVRFSDSASPLNVAQLQPFSRVQAKIAAEDTARLDALQALGFRLVEGEVDLSLATGANNPDPGLDVAQESDIAQLRAAASVFSQSRFREPWYPAGESARFYAQWVENAVRGSFDHECLILRAGAQCRGFITLRQLNEQEGRIGLLAGHGAGARLMLAARRWCEMRGLSRIRVATQISNRAALRRYIESGAVIERSAYWLYR</sequence>
<dbReference type="InterPro" id="IPR000182">
    <property type="entry name" value="GNAT_dom"/>
</dbReference>
<comment type="catalytic activity">
    <reaction evidence="3">
        <text>dTDP-4-amino-4,6-dideoxy-alpha-D-galactose + acetyl-CoA = dTDP-4-acetamido-4,6-dideoxy-alpha-D-galactose + CoA + H(+)</text>
        <dbReference type="Rhea" id="RHEA:34443"/>
        <dbReference type="ChEBI" id="CHEBI:15378"/>
        <dbReference type="ChEBI" id="CHEBI:57287"/>
        <dbReference type="ChEBI" id="CHEBI:57288"/>
        <dbReference type="ChEBI" id="CHEBI:68492"/>
        <dbReference type="ChEBI" id="CHEBI:68493"/>
        <dbReference type="EC" id="2.3.1.210"/>
    </reaction>
</comment>
<comment type="similarity">
    <text evidence="3">Belongs to the WecD family.</text>
</comment>
<dbReference type="PROSITE" id="PS51186">
    <property type="entry name" value="GNAT"/>
    <property type="match status" value="1"/>
</dbReference>
<dbReference type="RefSeq" id="WP_238713239.1">
    <property type="nucleotide sequence ID" value="NZ_JAEPBH010000013.1"/>
</dbReference>
<gene>
    <name evidence="5" type="primary">rffC</name>
    <name evidence="3 5" type="synonym">wecD</name>
    <name evidence="5" type="ORF">JJB97_06610</name>
</gene>
<dbReference type="NCBIfam" id="TIGR02382">
    <property type="entry name" value="wecD_rffC"/>
    <property type="match status" value="1"/>
</dbReference>
<dbReference type="HAMAP" id="MF_02027">
    <property type="entry name" value="WecD_RffC"/>
    <property type="match status" value="1"/>
</dbReference>
<evidence type="ECO:0000313" key="5">
    <source>
        <dbReference type="EMBL" id="MBK4715005.1"/>
    </source>
</evidence>
<dbReference type="InterPro" id="IPR050832">
    <property type="entry name" value="Bact_Acetyltransf"/>
</dbReference>
<feature type="binding site" evidence="3">
    <location>
        <begin position="175"/>
        <end position="181"/>
    </location>
    <ligand>
        <name>acetyl-CoA</name>
        <dbReference type="ChEBI" id="CHEBI:57288"/>
    </ligand>
</feature>
<dbReference type="SUPFAM" id="SSF55729">
    <property type="entry name" value="Acyl-CoA N-acyltransferases (Nat)"/>
    <property type="match status" value="1"/>
</dbReference>
<dbReference type="InterPro" id="IPR012752">
    <property type="entry name" value="AcTrfase_WecD"/>
</dbReference>
<comment type="caution">
    <text evidence="5">The sequence shown here is derived from an EMBL/GenBank/DDBJ whole genome shotgun (WGS) entry which is preliminary data.</text>
</comment>
<dbReference type="EMBL" id="JAEPBH010000013">
    <property type="protein sequence ID" value="MBK4715005.1"/>
    <property type="molecule type" value="Genomic_DNA"/>
</dbReference>
<keyword evidence="1 3" id="KW-0808">Transferase</keyword>
<dbReference type="NCBIfam" id="NF008212">
    <property type="entry name" value="PRK10975.1"/>
    <property type="match status" value="1"/>
</dbReference>
<evidence type="ECO:0000313" key="6">
    <source>
        <dbReference type="Proteomes" id="UP000659047"/>
    </source>
</evidence>
<organism evidence="5 6">
    <name type="scientific">Tenebrionibacter intestinalis</name>
    <dbReference type="NCBI Taxonomy" id="2799638"/>
    <lineage>
        <taxon>Bacteria</taxon>
        <taxon>Pseudomonadati</taxon>
        <taxon>Pseudomonadota</taxon>
        <taxon>Gammaproteobacteria</taxon>
        <taxon>Enterobacterales</taxon>
        <taxon>Enterobacteriaceae</taxon>
        <taxon>Tenebrionibacter/Tenebrionicola group</taxon>
        <taxon>Tenebrionibacter</taxon>
    </lineage>
</organism>
<dbReference type="InterPro" id="IPR016181">
    <property type="entry name" value="Acyl_CoA_acyltransferase"/>
</dbReference>
<accession>A0A8K0XW70</accession>
<protein>
    <recommendedName>
        <fullName evidence="3">dTDP-fucosamine acetyltransferase</fullName>
        <ecNumber evidence="3">2.3.1.210</ecNumber>
    </recommendedName>
    <alternativeName>
        <fullName evidence="3">TDP-fucosamine acetyltransferase</fullName>
    </alternativeName>
    <alternativeName>
        <fullName evidence="3">dTDP-4-amino-4,6-dideoxy-D-galactose acyltransferase</fullName>
    </alternativeName>
</protein>
<dbReference type="GO" id="GO:0008080">
    <property type="term" value="F:N-acetyltransferase activity"/>
    <property type="evidence" value="ECO:0007669"/>
    <property type="project" value="InterPro"/>
</dbReference>
<reference evidence="5" key="1">
    <citation type="submission" date="2021-01" db="EMBL/GenBank/DDBJ databases">
        <title>Intestinitalea alba gen. nov., sp. nov., a novel genus of the family Enterobacteriaceae, isolated from the gut of the plastic-eating mealworm Tenebrio molitor L.</title>
        <authorList>
            <person name="Yang Y."/>
        </authorList>
    </citation>
    <scope>NUCLEOTIDE SEQUENCE</scope>
    <source>
        <strain evidence="5">BIT-L3</strain>
    </source>
</reference>
<keyword evidence="2 3" id="KW-0012">Acyltransferase</keyword>
<dbReference type="Pfam" id="PF00583">
    <property type="entry name" value="Acetyltransf_1"/>
    <property type="match status" value="1"/>
</dbReference>
<dbReference type="UniPathway" id="UPA00566"/>
<name>A0A8K0XW70_9ENTR</name>
<dbReference type="Proteomes" id="UP000659047">
    <property type="component" value="Unassembled WGS sequence"/>
</dbReference>
<evidence type="ECO:0000259" key="4">
    <source>
        <dbReference type="PROSITE" id="PS51186"/>
    </source>
</evidence>
<proteinExistence type="inferred from homology"/>
<evidence type="ECO:0000256" key="1">
    <source>
        <dbReference type="ARBA" id="ARBA00022679"/>
    </source>
</evidence>
<evidence type="ECO:0000256" key="2">
    <source>
        <dbReference type="ARBA" id="ARBA00023315"/>
    </source>
</evidence>
<feature type="domain" description="N-acetyltransferase" evidence="4">
    <location>
        <begin position="100"/>
        <end position="231"/>
    </location>
</feature>
<dbReference type="EC" id="2.3.1.210" evidence="3"/>
<feature type="active site" description="Proton donor" evidence="3">
    <location>
        <position position="215"/>
    </location>
</feature>
<comment type="subunit">
    <text evidence="3">Homodimer.</text>
</comment>
<evidence type="ECO:0000256" key="3">
    <source>
        <dbReference type="HAMAP-Rule" id="MF_02027"/>
    </source>
</evidence>
<dbReference type="PANTHER" id="PTHR43877:SF2">
    <property type="entry name" value="AMINOALKYLPHOSPHONATE N-ACETYLTRANSFERASE-RELATED"/>
    <property type="match status" value="1"/>
</dbReference>
<dbReference type="PANTHER" id="PTHR43877">
    <property type="entry name" value="AMINOALKYLPHOSPHONATE N-ACETYLTRANSFERASE-RELATED-RELATED"/>
    <property type="match status" value="1"/>
</dbReference>
<dbReference type="GO" id="GO:0009246">
    <property type="term" value="P:enterobacterial common antigen biosynthetic process"/>
    <property type="evidence" value="ECO:0007669"/>
    <property type="project" value="UniProtKB-UniRule"/>
</dbReference>
<dbReference type="Gene3D" id="3.40.630.30">
    <property type="match status" value="1"/>
</dbReference>
<feature type="binding site" evidence="3">
    <location>
        <position position="214"/>
    </location>
    <ligand>
        <name>acetyl-CoA</name>
        <dbReference type="ChEBI" id="CHEBI:57288"/>
    </ligand>
</feature>
<feature type="binding site" evidence="3">
    <location>
        <position position="208"/>
    </location>
    <ligand>
        <name>acetyl-CoA</name>
        <dbReference type="ChEBI" id="CHEBI:57288"/>
    </ligand>
</feature>